<feature type="region of interest" description="Disordered" evidence="1">
    <location>
        <begin position="59"/>
        <end position="86"/>
    </location>
</feature>
<keyword evidence="3" id="KW-1185">Reference proteome</keyword>
<protein>
    <submittedName>
        <fullName evidence="2">Uncharacterized protein</fullName>
    </submittedName>
</protein>
<evidence type="ECO:0000313" key="2">
    <source>
        <dbReference type="EMBL" id="KAG2616097.1"/>
    </source>
</evidence>
<evidence type="ECO:0000313" key="3">
    <source>
        <dbReference type="Proteomes" id="UP000823388"/>
    </source>
</evidence>
<dbReference type="Proteomes" id="UP000823388">
    <property type="component" value="Chromosome 3N"/>
</dbReference>
<dbReference type="EMBL" id="CM029042">
    <property type="protein sequence ID" value="KAG2616097.1"/>
    <property type="molecule type" value="Genomic_DNA"/>
</dbReference>
<organism evidence="2 3">
    <name type="scientific">Panicum virgatum</name>
    <name type="common">Blackwell switchgrass</name>
    <dbReference type="NCBI Taxonomy" id="38727"/>
    <lineage>
        <taxon>Eukaryota</taxon>
        <taxon>Viridiplantae</taxon>
        <taxon>Streptophyta</taxon>
        <taxon>Embryophyta</taxon>
        <taxon>Tracheophyta</taxon>
        <taxon>Spermatophyta</taxon>
        <taxon>Magnoliopsida</taxon>
        <taxon>Liliopsida</taxon>
        <taxon>Poales</taxon>
        <taxon>Poaceae</taxon>
        <taxon>PACMAD clade</taxon>
        <taxon>Panicoideae</taxon>
        <taxon>Panicodae</taxon>
        <taxon>Paniceae</taxon>
        <taxon>Panicinae</taxon>
        <taxon>Panicum</taxon>
        <taxon>Panicum sect. Hiantes</taxon>
    </lineage>
</organism>
<sequence>MLYVKLPYCCARARQLVSHKTHRACGRRQSHSHASSLQANNAITAASISSDFISFPGPAGSNSPSFATAEEQSAEKELEESFGTNKNKQVMTATMLIQMRTATL</sequence>
<gene>
    <name evidence="2" type="ORF">PVAP13_3NG122140</name>
</gene>
<comment type="caution">
    <text evidence="2">The sequence shown here is derived from an EMBL/GenBank/DDBJ whole genome shotgun (WGS) entry which is preliminary data.</text>
</comment>
<proteinExistence type="predicted"/>
<evidence type="ECO:0000256" key="1">
    <source>
        <dbReference type="SAM" id="MobiDB-lite"/>
    </source>
</evidence>
<name>A0A8T0U1C6_PANVG</name>
<dbReference type="AlphaFoldDB" id="A0A8T0U1C6"/>
<reference evidence="2" key="1">
    <citation type="submission" date="2020-05" db="EMBL/GenBank/DDBJ databases">
        <title>WGS assembly of Panicum virgatum.</title>
        <authorList>
            <person name="Lovell J.T."/>
            <person name="Jenkins J."/>
            <person name="Shu S."/>
            <person name="Juenger T.E."/>
            <person name="Schmutz J."/>
        </authorList>
    </citation>
    <scope>NUCLEOTIDE SEQUENCE</scope>
    <source>
        <strain evidence="2">AP13</strain>
    </source>
</reference>
<accession>A0A8T0U1C6</accession>